<evidence type="ECO:0000313" key="2">
    <source>
        <dbReference type="Proteomes" id="UP000002072"/>
    </source>
</evidence>
<dbReference type="KEGG" id="smf:Smon_1035"/>
<dbReference type="Proteomes" id="UP000002072">
    <property type="component" value="Chromosome"/>
</dbReference>
<dbReference type="AlphaFoldDB" id="D1AUU0"/>
<dbReference type="GeneID" id="29673154"/>
<accession>D1AUU0</accession>
<dbReference type="OrthoDB" id="95488at2"/>
<dbReference type="RefSeq" id="WP_012859048.1">
    <property type="nucleotide sequence ID" value="NC_013515.1"/>
</dbReference>
<gene>
    <name evidence="1" type="ordered locus">Smon_1035</name>
</gene>
<proteinExistence type="predicted"/>
<dbReference type="EMBL" id="CP001779">
    <property type="protein sequence ID" value="ACZ01500.1"/>
    <property type="molecule type" value="Genomic_DNA"/>
</dbReference>
<organism evidence="1 2">
    <name type="scientific">Streptobacillus moniliformis (strain ATCC 14647 / DSM 12112 / NCTC 10651 / 9901)</name>
    <dbReference type="NCBI Taxonomy" id="519441"/>
    <lineage>
        <taxon>Bacteria</taxon>
        <taxon>Fusobacteriati</taxon>
        <taxon>Fusobacteriota</taxon>
        <taxon>Fusobacteriia</taxon>
        <taxon>Fusobacteriales</taxon>
        <taxon>Leptotrichiaceae</taxon>
        <taxon>Streptobacillus</taxon>
    </lineage>
</organism>
<name>D1AUU0_STRM9</name>
<keyword evidence="2" id="KW-1185">Reference proteome</keyword>
<reference evidence="1 2" key="1">
    <citation type="journal article" date="2009" name="Stand. Genomic Sci.">
        <title>Complete genome sequence of Streptobacillus moniliformis type strain (9901T).</title>
        <authorList>
            <person name="Nolan M."/>
            <person name="Gronow S."/>
            <person name="Lapidus A."/>
            <person name="Ivanova N."/>
            <person name="Copeland A."/>
            <person name="Lucas S."/>
            <person name="Del Rio T.G."/>
            <person name="Chen F."/>
            <person name="Tice H."/>
            <person name="Pitluck S."/>
            <person name="Cheng J.F."/>
            <person name="Sims D."/>
            <person name="Meincke L."/>
            <person name="Bruce D."/>
            <person name="Goodwin L."/>
            <person name="Brettin T."/>
            <person name="Han C."/>
            <person name="Detter J.C."/>
            <person name="Ovchinikova G."/>
            <person name="Pati A."/>
            <person name="Mavromatis K."/>
            <person name="Mikhailova N."/>
            <person name="Chen A."/>
            <person name="Palaniappan K."/>
            <person name="Land M."/>
            <person name="Hauser L."/>
            <person name="Chang Y.J."/>
            <person name="Jeffries C.D."/>
            <person name="Rohde M."/>
            <person name="Sproer C."/>
            <person name="Goker M."/>
            <person name="Bristow J."/>
            <person name="Eisen J.A."/>
            <person name="Markowitz V."/>
            <person name="Hugenholtz P."/>
            <person name="Kyrpides N.C."/>
            <person name="Klenk H.P."/>
            <person name="Chain P."/>
        </authorList>
    </citation>
    <scope>NUCLEOTIDE SEQUENCE [LARGE SCALE GENOMIC DNA]</scope>
    <source>
        <strain evidence="2">ATCC 14647 / DSM 12112 / NCTC 10651 / 9901</strain>
    </source>
</reference>
<dbReference type="InterPro" id="IPR015231">
    <property type="entry name" value="DUF1934"/>
</dbReference>
<dbReference type="Gene3D" id="2.40.128.20">
    <property type="match status" value="1"/>
</dbReference>
<dbReference type="SUPFAM" id="SSF50814">
    <property type="entry name" value="Lipocalins"/>
    <property type="match status" value="1"/>
</dbReference>
<dbReference type="InterPro" id="IPR012674">
    <property type="entry name" value="Calycin"/>
</dbReference>
<protein>
    <submittedName>
        <fullName evidence="1">Uncharacterized protein</fullName>
    </submittedName>
</protein>
<sequence>MKIEIKDNFTNDINIIENIDFKYINDELSYVYNFEKYLWKFKENEILLEKKGEIEYLQKYIKGRLTKSIIKMNDLEMELYILTKEIEKEENNIKLVYNIYNDKDIENLISSFEVKINLGGINGK</sequence>
<dbReference type="STRING" id="519441.Smon_1035"/>
<dbReference type="HOGENOM" id="CLU_2002652_0_0_0"/>
<dbReference type="Pfam" id="PF09148">
    <property type="entry name" value="DUF1934"/>
    <property type="match status" value="1"/>
</dbReference>
<evidence type="ECO:0000313" key="1">
    <source>
        <dbReference type="EMBL" id="ACZ01500.1"/>
    </source>
</evidence>